<accession>A0A4Q1KGT2</accession>
<comment type="catalytic activity">
    <reaction evidence="9">
        <text>S-methyl-5'-thioadenosine + phosphate = 5-(methylsulfanyl)-alpha-D-ribose 1-phosphate + adenine</text>
        <dbReference type="Rhea" id="RHEA:11852"/>
        <dbReference type="ChEBI" id="CHEBI:16708"/>
        <dbReference type="ChEBI" id="CHEBI:17509"/>
        <dbReference type="ChEBI" id="CHEBI:43474"/>
        <dbReference type="ChEBI" id="CHEBI:58533"/>
        <dbReference type="EC" id="2.4.2.28"/>
    </reaction>
    <physiologicalReaction direction="left-to-right" evidence="9">
        <dbReference type="Rhea" id="RHEA:11853"/>
    </physiologicalReaction>
</comment>
<dbReference type="InterPro" id="IPR003730">
    <property type="entry name" value="Cu_polyphenol_OxRdtase"/>
</dbReference>
<gene>
    <name evidence="11" type="primary">pgeF</name>
    <name evidence="11" type="ORF">EQG66_08590</name>
</gene>
<dbReference type="InterPro" id="IPR011324">
    <property type="entry name" value="Cytotoxic_necrot_fac-like_cat"/>
</dbReference>
<comment type="catalytic activity">
    <reaction evidence="1">
        <text>inosine + phosphate = alpha-D-ribose 1-phosphate + hypoxanthine</text>
        <dbReference type="Rhea" id="RHEA:27646"/>
        <dbReference type="ChEBI" id="CHEBI:17368"/>
        <dbReference type="ChEBI" id="CHEBI:17596"/>
        <dbReference type="ChEBI" id="CHEBI:43474"/>
        <dbReference type="ChEBI" id="CHEBI:57720"/>
        <dbReference type="EC" id="2.4.2.1"/>
    </reaction>
    <physiologicalReaction direction="left-to-right" evidence="1">
        <dbReference type="Rhea" id="RHEA:27647"/>
    </physiologicalReaction>
</comment>
<dbReference type="GO" id="GO:0005507">
    <property type="term" value="F:copper ion binding"/>
    <property type="evidence" value="ECO:0007669"/>
    <property type="project" value="TreeGrafter"/>
</dbReference>
<dbReference type="Proteomes" id="UP000290958">
    <property type="component" value="Unassembled WGS sequence"/>
</dbReference>
<evidence type="ECO:0000256" key="7">
    <source>
        <dbReference type="ARBA" id="ARBA00047989"/>
    </source>
</evidence>
<dbReference type="Gene3D" id="3.60.140.10">
    <property type="entry name" value="CNF1/YfiH-like putative cysteine hydrolases"/>
    <property type="match status" value="1"/>
</dbReference>
<dbReference type="AlphaFoldDB" id="A0A4Q1KGT2"/>
<dbReference type="EMBL" id="SBKP01000007">
    <property type="protein sequence ID" value="RXR28767.1"/>
    <property type="molecule type" value="Genomic_DNA"/>
</dbReference>
<evidence type="ECO:0000256" key="1">
    <source>
        <dbReference type="ARBA" id="ARBA00000553"/>
    </source>
</evidence>
<comment type="similarity">
    <text evidence="2 10">Belongs to the purine nucleoside phosphorylase YfiH/LACC1 family.</text>
</comment>
<evidence type="ECO:0000256" key="5">
    <source>
        <dbReference type="ARBA" id="ARBA00022801"/>
    </source>
</evidence>
<evidence type="ECO:0000256" key="9">
    <source>
        <dbReference type="ARBA" id="ARBA00049893"/>
    </source>
</evidence>
<evidence type="ECO:0000256" key="2">
    <source>
        <dbReference type="ARBA" id="ARBA00007353"/>
    </source>
</evidence>
<keyword evidence="5" id="KW-0378">Hydrolase</keyword>
<comment type="catalytic activity">
    <reaction evidence="8">
        <text>adenosine + phosphate = alpha-D-ribose 1-phosphate + adenine</text>
        <dbReference type="Rhea" id="RHEA:27642"/>
        <dbReference type="ChEBI" id="CHEBI:16335"/>
        <dbReference type="ChEBI" id="CHEBI:16708"/>
        <dbReference type="ChEBI" id="CHEBI:43474"/>
        <dbReference type="ChEBI" id="CHEBI:57720"/>
        <dbReference type="EC" id="2.4.2.1"/>
    </reaction>
    <physiologicalReaction direction="left-to-right" evidence="8">
        <dbReference type="Rhea" id="RHEA:27643"/>
    </physiologicalReaction>
</comment>
<keyword evidence="6" id="KW-0862">Zinc</keyword>
<dbReference type="PANTHER" id="PTHR30616">
    <property type="entry name" value="UNCHARACTERIZED PROTEIN YFIH"/>
    <property type="match status" value="1"/>
</dbReference>
<organism evidence="11 12">
    <name type="scientific">Sphingobium fluviale</name>
    <dbReference type="NCBI Taxonomy" id="2506423"/>
    <lineage>
        <taxon>Bacteria</taxon>
        <taxon>Pseudomonadati</taxon>
        <taxon>Pseudomonadota</taxon>
        <taxon>Alphaproteobacteria</taxon>
        <taxon>Sphingomonadales</taxon>
        <taxon>Sphingomonadaceae</taxon>
        <taxon>Sphingobium</taxon>
    </lineage>
</organism>
<evidence type="ECO:0000256" key="6">
    <source>
        <dbReference type="ARBA" id="ARBA00022833"/>
    </source>
</evidence>
<dbReference type="GO" id="GO:0017061">
    <property type="term" value="F:S-methyl-5-thioadenosine phosphorylase activity"/>
    <property type="evidence" value="ECO:0007669"/>
    <property type="project" value="UniProtKB-EC"/>
</dbReference>
<evidence type="ECO:0000256" key="8">
    <source>
        <dbReference type="ARBA" id="ARBA00048968"/>
    </source>
</evidence>
<name>A0A4Q1KGT2_9SPHN</name>
<comment type="caution">
    <text evidence="11">The sequence shown here is derived from an EMBL/GenBank/DDBJ whole genome shotgun (WGS) entry which is preliminary data.</text>
</comment>
<evidence type="ECO:0000313" key="11">
    <source>
        <dbReference type="EMBL" id="RXR28767.1"/>
    </source>
</evidence>
<dbReference type="RefSeq" id="WP_129404185.1">
    <property type="nucleotide sequence ID" value="NZ_SBKP01000007.1"/>
</dbReference>
<reference evidence="12" key="1">
    <citation type="submission" date="2019-01" db="EMBL/GenBank/DDBJ databases">
        <title>Cytophagaceae bacterium strain CAR-16.</title>
        <authorList>
            <person name="Chen W.-M."/>
        </authorList>
    </citation>
    <scope>NUCLEOTIDE SEQUENCE [LARGE SCALE GENOMIC DNA]</scope>
    <source>
        <strain evidence="12">CHR27</strain>
    </source>
</reference>
<dbReference type="SUPFAM" id="SSF64438">
    <property type="entry name" value="CNF1/YfiH-like putative cysteine hydrolases"/>
    <property type="match status" value="1"/>
</dbReference>
<dbReference type="NCBIfam" id="TIGR00726">
    <property type="entry name" value="peptidoglycan editing factor PgeF"/>
    <property type="match status" value="1"/>
</dbReference>
<proteinExistence type="inferred from homology"/>
<keyword evidence="12" id="KW-1185">Reference proteome</keyword>
<dbReference type="Pfam" id="PF02578">
    <property type="entry name" value="Cu-oxidase_4"/>
    <property type="match status" value="1"/>
</dbReference>
<protein>
    <recommendedName>
        <fullName evidence="10">Purine nucleoside phosphorylase</fullName>
    </recommendedName>
</protein>
<dbReference type="OrthoDB" id="4279at2"/>
<keyword evidence="3" id="KW-0808">Transferase</keyword>
<dbReference type="InterPro" id="IPR038371">
    <property type="entry name" value="Cu_polyphenol_OxRdtase_sf"/>
</dbReference>
<dbReference type="CDD" id="cd16833">
    <property type="entry name" value="YfiH"/>
    <property type="match status" value="1"/>
</dbReference>
<dbReference type="GO" id="GO:0016787">
    <property type="term" value="F:hydrolase activity"/>
    <property type="evidence" value="ECO:0007669"/>
    <property type="project" value="UniProtKB-KW"/>
</dbReference>
<comment type="catalytic activity">
    <reaction evidence="7">
        <text>adenosine + H2O + H(+) = inosine + NH4(+)</text>
        <dbReference type="Rhea" id="RHEA:24408"/>
        <dbReference type="ChEBI" id="CHEBI:15377"/>
        <dbReference type="ChEBI" id="CHEBI:15378"/>
        <dbReference type="ChEBI" id="CHEBI:16335"/>
        <dbReference type="ChEBI" id="CHEBI:17596"/>
        <dbReference type="ChEBI" id="CHEBI:28938"/>
        <dbReference type="EC" id="3.5.4.4"/>
    </reaction>
    <physiologicalReaction direction="left-to-right" evidence="7">
        <dbReference type="Rhea" id="RHEA:24409"/>
    </physiologicalReaction>
</comment>
<dbReference type="PANTHER" id="PTHR30616:SF2">
    <property type="entry name" value="PURINE NUCLEOSIDE PHOSPHORYLASE LACC1"/>
    <property type="match status" value="1"/>
</dbReference>
<evidence type="ECO:0000256" key="10">
    <source>
        <dbReference type="RuleBase" id="RU361274"/>
    </source>
</evidence>
<evidence type="ECO:0000256" key="3">
    <source>
        <dbReference type="ARBA" id="ARBA00022679"/>
    </source>
</evidence>
<sequence length="263" mass="27229">MRLADSGVAVWQSDLLSGLPHGFLGRIGGVSTGLYAGLNVGLGSDDDRDAIAENRRRVVEAVMPGASLVTVHQVHSPDVVSVCAPLADDTARPPADALVTATPGLLLGVLTADCVPVLFADQEAGVVGAAHAGWKGALSGVTDRTIAAMKALGADVGRIACAIGPCIARASYEVDTGFVERFTAADPANERFFTDGRAGHAQFDIEAYVAARLASAGVGKVELLGQDTYAQPQQFYSYRRSCHKGEPGYGRQISAIGVGTGMF</sequence>
<evidence type="ECO:0000256" key="4">
    <source>
        <dbReference type="ARBA" id="ARBA00022723"/>
    </source>
</evidence>
<evidence type="ECO:0000313" key="12">
    <source>
        <dbReference type="Proteomes" id="UP000290958"/>
    </source>
</evidence>
<keyword evidence="4" id="KW-0479">Metal-binding</keyword>